<comment type="caution">
    <text evidence="4">The sequence shown here is derived from an EMBL/GenBank/DDBJ whole genome shotgun (WGS) entry which is preliminary data.</text>
</comment>
<proteinExistence type="predicted"/>
<keyword evidence="2 4" id="KW-0012">Acyltransferase</keyword>
<accession>A0ABD5Y5L6</accession>
<dbReference type="PANTHER" id="PTHR43420">
    <property type="entry name" value="ACETYLTRANSFERASE"/>
    <property type="match status" value="1"/>
</dbReference>
<dbReference type="InterPro" id="IPR016181">
    <property type="entry name" value="Acyl_CoA_acyltransferase"/>
</dbReference>
<gene>
    <name evidence="4" type="ORF">ACFQMA_22800</name>
</gene>
<dbReference type="EMBL" id="JBHTAS010000001">
    <property type="protein sequence ID" value="MFC7142649.1"/>
    <property type="molecule type" value="Genomic_DNA"/>
</dbReference>
<organism evidence="4 5">
    <name type="scientific">Halosimplex aquaticum</name>
    <dbReference type="NCBI Taxonomy" id="3026162"/>
    <lineage>
        <taxon>Archaea</taxon>
        <taxon>Methanobacteriati</taxon>
        <taxon>Methanobacteriota</taxon>
        <taxon>Stenosarchaea group</taxon>
        <taxon>Halobacteria</taxon>
        <taxon>Halobacteriales</taxon>
        <taxon>Haloarculaceae</taxon>
        <taxon>Halosimplex</taxon>
    </lineage>
</organism>
<dbReference type="Gene3D" id="3.40.630.30">
    <property type="match status" value="1"/>
</dbReference>
<protein>
    <submittedName>
        <fullName evidence="4">GNAT family N-acetyltransferase</fullName>
        <ecNumber evidence="4">2.3.1.-</ecNumber>
    </submittedName>
</protein>
<evidence type="ECO:0000256" key="2">
    <source>
        <dbReference type="ARBA" id="ARBA00023315"/>
    </source>
</evidence>
<dbReference type="AlphaFoldDB" id="A0ABD5Y5L6"/>
<dbReference type="PANTHER" id="PTHR43420:SF51">
    <property type="entry name" value="PEPTIDYL-LYSINE N-ACETYLTRANSFERASE YIAC"/>
    <property type="match status" value="1"/>
</dbReference>
<keyword evidence="1 4" id="KW-0808">Transferase</keyword>
<evidence type="ECO:0000259" key="3">
    <source>
        <dbReference type="PROSITE" id="PS51186"/>
    </source>
</evidence>
<evidence type="ECO:0000256" key="1">
    <source>
        <dbReference type="ARBA" id="ARBA00022679"/>
    </source>
</evidence>
<dbReference type="RefSeq" id="WP_274323705.1">
    <property type="nucleotide sequence ID" value="NZ_CP118158.1"/>
</dbReference>
<feature type="domain" description="N-acetyltransferase" evidence="3">
    <location>
        <begin position="15"/>
        <end position="154"/>
    </location>
</feature>
<name>A0ABD5Y5L6_9EURY</name>
<dbReference type="InterPro" id="IPR050680">
    <property type="entry name" value="YpeA/RimI_acetyltransf"/>
</dbReference>
<dbReference type="GeneID" id="78822998"/>
<dbReference type="GO" id="GO:0016746">
    <property type="term" value="F:acyltransferase activity"/>
    <property type="evidence" value="ECO:0007669"/>
    <property type="project" value="UniProtKB-KW"/>
</dbReference>
<dbReference type="CDD" id="cd04301">
    <property type="entry name" value="NAT_SF"/>
    <property type="match status" value="1"/>
</dbReference>
<keyword evidence="5" id="KW-1185">Reference proteome</keyword>
<dbReference type="Proteomes" id="UP001596432">
    <property type="component" value="Unassembled WGS sequence"/>
</dbReference>
<dbReference type="Pfam" id="PF00583">
    <property type="entry name" value="Acetyltransf_1"/>
    <property type="match status" value="1"/>
</dbReference>
<sequence length="154" mass="17489">MELVEATREDVETLAEYWYALATAMESYDELNEVAFDGAESAESGFERQLERDDATVYLLVAEETEVGYLLLREDEHPSRVHSAYADIVDLFVAPEHRGQGYGSEALDAVKQIASDRGAEYVTVSCEWHNDGARRFYEDNGFTEKQVTYAQRLD</sequence>
<dbReference type="InterPro" id="IPR000182">
    <property type="entry name" value="GNAT_dom"/>
</dbReference>
<evidence type="ECO:0000313" key="5">
    <source>
        <dbReference type="Proteomes" id="UP001596432"/>
    </source>
</evidence>
<reference evidence="4 5" key="1">
    <citation type="journal article" date="2019" name="Int. J. Syst. Evol. Microbiol.">
        <title>The Global Catalogue of Microorganisms (GCM) 10K type strain sequencing project: providing services to taxonomists for standard genome sequencing and annotation.</title>
        <authorList>
            <consortium name="The Broad Institute Genomics Platform"/>
            <consortium name="The Broad Institute Genome Sequencing Center for Infectious Disease"/>
            <person name="Wu L."/>
            <person name="Ma J."/>
        </authorList>
    </citation>
    <scope>NUCLEOTIDE SEQUENCE [LARGE SCALE GENOMIC DNA]</scope>
    <source>
        <strain evidence="4 5">XZYJT29</strain>
    </source>
</reference>
<evidence type="ECO:0000313" key="4">
    <source>
        <dbReference type="EMBL" id="MFC7142649.1"/>
    </source>
</evidence>
<dbReference type="EC" id="2.3.1.-" evidence="4"/>
<dbReference type="SUPFAM" id="SSF55729">
    <property type="entry name" value="Acyl-CoA N-acyltransferases (Nat)"/>
    <property type="match status" value="1"/>
</dbReference>
<dbReference type="PROSITE" id="PS51186">
    <property type="entry name" value="GNAT"/>
    <property type="match status" value="1"/>
</dbReference>